<keyword evidence="1 5" id="KW-1277">Toxin-antitoxin system</keyword>
<dbReference type="Gene3D" id="3.40.50.1010">
    <property type="entry name" value="5'-nuclease"/>
    <property type="match status" value="1"/>
</dbReference>
<keyword evidence="5" id="KW-0800">Toxin</keyword>
<reference evidence="7" key="1">
    <citation type="submission" date="2020-04" db="EMBL/GenBank/DDBJ databases">
        <authorList>
            <person name="Zhang T."/>
        </authorList>
    </citation>
    <scope>NUCLEOTIDE SEQUENCE</scope>
    <source>
        <strain evidence="7">HKST-UBA02</strain>
    </source>
</reference>
<dbReference type="GO" id="GO:0090729">
    <property type="term" value="F:toxin activity"/>
    <property type="evidence" value="ECO:0007669"/>
    <property type="project" value="UniProtKB-KW"/>
</dbReference>
<keyword evidence="5" id="KW-0460">Magnesium</keyword>
<keyword evidence="2 5" id="KW-0540">Nuclease</keyword>
<feature type="binding site" evidence="5">
    <location>
        <position position="5"/>
    </location>
    <ligand>
        <name>Mg(2+)</name>
        <dbReference type="ChEBI" id="CHEBI:18420"/>
    </ligand>
</feature>
<comment type="function">
    <text evidence="5">Toxic component of a toxin-antitoxin (TA) system. An RNase.</text>
</comment>
<reference evidence="7" key="2">
    <citation type="journal article" date="2021" name="Microbiome">
        <title>Successional dynamics and alternative stable states in a saline activated sludge microbial community over 9 years.</title>
        <authorList>
            <person name="Wang Y."/>
            <person name="Ye J."/>
            <person name="Ju F."/>
            <person name="Liu L."/>
            <person name="Boyd J.A."/>
            <person name="Deng Y."/>
            <person name="Parks D.H."/>
            <person name="Jiang X."/>
            <person name="Yin X."/>
            <person name="Woodcroft B.J."/>
            <person name="Tyson G.W."/>
            <person name="Hugenholtz P."/>
            <person name="Polz M.F."/>
            <person name="Zhang T."/>
        </authorList>
    </citation>
    <scope>NUCLEOTIDE SEQUENCE</scope>
    <source>
        <strain evidence="7">HKST-UBA02</strain>
    </source>
</reference>
<protein>
    <recommendedName>
        <fullName evidence="5">Ribonuclease VapC</fullName>
        <shortName evidence="5">RNase VapC</shortName>
        <ecNumber evidence="5">3.1.-.-</ecNumber>
    </recommendedName>
    <alternativeName>
        <fullName evidence="5">Toxin VapC</fullName>
    </alternativeName>
</protein>
<sequence length="151" mass="17134">MIAVDTNILVYAHRRESRHHEPATRILQEFAEGRVPWAIPWPCLYEFYSVVTNRRIWKDAASTADQAWRQIQAWTSSPSVSLLSETEESLEALEGFLLRPRVLGPVVHDARIAALCFVHGAEELLTADRDFSLFPELRTRNPLPPATASNV</sequence>
<evidence type="ECO:0000256" key="3">
    <source>
        <dbReference type="ARBA" id="ARBA00022723"/>
    </source>
</evidence>
<dbReference type="Pfam" id="PF01850">
    <property type="entry name" value="PIN"/>
    <property type="match status" value="1"/>
</dbReference>
<dbReference type="InterPro" id="IPR006226">
    <property type="entry name" value="Mtu_PIN"/>
</dbReference>
<dbReference type="EC" id="3.1.-.-" evidence="5"/>
<dbReference type="EMBL" id="JAGQHS010000195">
    <property type="protein sequence ID" value="MCA9758642.1"/>
    <property type="molecule type" value="Genomic_DNA"/>
</dbReference>
<keyword evidence="4 5" id="KW-0378">Hydrolase</keyword>
<evidence type="ECO:0000256" key="5">
    <source>
        <dbReference type="HAMAP-Rule" id="MF_00265"/>
    </source>
</evidence>
<dbReference type="NCBIfam" id="TIGR00028">
    <property type="entry name" value="Mtu_PIN_fam"/>
    <property type="match status" value="1"/>
</dbReference>
<comment type="caution">
    <text evidence="7">The sequence shown here is derived from an EMBL/GenBank/DDBJ whole genome shotgun (WGS) entry which is preliminary data.</text>
</comment>
<dbReference type="GO" id="GO:0000287">
    <property type="term" value="F:magnesium ion binding"/>
    <property type="evidence" value="ECO:0007669"/>
    <property type="project" value="UniProtKB-UniRule"/>
</dbReference>
<accession>A0A956NFV9</accession>
<dbReference type="HAMAP" id="MF_00265">
    <property type="entry name" value="VapC_Nob1"/>
    <property type="match status" value="1"/>
</dbReference>
<feature type="domain" description="PIN" evidence="6">
    <location>
        <begin position="2"/>
        <end position="133"/>
    </location>
</feature>
<dbReference type="InterPro" id="IPR029060">
    <property type="entry name" value="PIN-like_dom_sf"/>
</dbReference>
<dbReference type="GO" id="GO:0004540">
    <property type="term" value="F:RNA nuclease activity"/>
    <property type="evidence" value="ECO:0007669"/>
    <property type="project" value="InterPro"/>
</dbReference>
<dbReference type="GO" id="GO:0016788">
    <property type="term" value="F:hydrolase activity, acting on ester bonds"/>
    <property type="evidence" value="ECO:0007669"/>
    <property type="project" value="InterPro"/>
</dbReference>
<dbReference type="InterPro" id="IPR022907">
    <property type="entry name" value="VapC_family"/>
</dbReference>
<keyword evidence="3 5" id="KW-0479">Metal-binding</keyword>
<proteinExistence type="inferred from homology"/>
<dbReference type="SUPFAM" id="SSF88723">
    <property type="entry name" value="PIN domain-like"/>
    <property type="match status" value="1"/>
</dbReference>
<gene>
    <name evidence="5" type="primary">vapC</name>
    <name evidence="7" type="ORF">KDA27_22790</name>
</gene>
<evidence type="ECO:0000256" key="2">
    <source>
        <dbReference type="ARBA" id="ARBA00022722"/>
    </source>
</evidence>
<comment type="similarity">
    <text evidence="5">Belongs to the PINc/VapC protein family.</text>
</comment>
<name>A0A956NFV9_UNCEI</name>
<evidence type="ECO:0000313" key="8">
    <source>
        <dbReference type="Proteomes" id="UP000739538"/>
    </source>
</evidence>
<dbReference type="AlphaFoldDB" id="A0A956NFV9"/>
<dbReference type="Proteomes" id="UP000739538">
    <property type="component" value="Unassembled WGS sequence"/>
</dbReference>
<evidence type="ECO:0000256" key="1">
    <source>
        <dbReference type="ARBA" id="ARBA00022649"/>
    </source>
</evidence>
<organism evidence="7 8">
    <name type="scientific">Eiseniibacteriota bacterium</name>
    <dbReference type="NCBI Taxonomy" id="2212470"/>
    <lineage>
        <taxon>Bacteria</taxon>
        <taxon>Candidatus Eiseniibacteriota</taxon>
    </lineage>
</organism>
<dbReference type="InterPro" id="IPR002716">
    <property type="entry name" value="PIN_dom"/>
</dbReference>
<evidence type="ECO:0000256" key="4">
    <source>
        <dbReference type="ARBA" id="ARBA00022801"/>
    </source>
</evidence>
<evidence type="ECO:0000313" key="7">
    <source>
        <dbReference type="EMBL" id="MCA9758642.1"/>
    </source>
</evidence>
<feature type="binding site" evidence="5">
    <location>
        <position position="109"/>
    </location>
    <ligand>
        <name>Mg(2+)</name>
        <dbReference type="ChEBI" id="CHEBI:18420"/>
    </ligand>
</feature>
<dbReference type="GO" id="GO:0045926">
    <property type="term" value="P:negative regulation of growth"/>
    <property type="evidence" value="ECO:0007669"/>
    <property type="project" value="UniProtKB-ARBA"/>
</dbReference>
<comment type="cofactor">
    <cofactor evidence="5">
        <name>Mg(2+)</name>
        <dbReference type="ChEBI" id="CHEBI:18420"/>
    </cofactor>
</comment>
<evidence type="ECO:0000259" key="6">
    <source>
        <dbReference type="Pfam" id="PF01850"/>
    </source>
</evidence>